<keyword evidence="2" id="KW-0812">Transmembrane</keyword>
<proteinExistence type="predicted"/>
<comment type="caution">
    <text evidence="3">The sequence shown here is derived from an EMBL/GenBank/DDBJ whole genome shotgun (WGS) entry which is preliminary data.</text>
</comment>
<feature type="compositionally biased region" description="Basic and acidic residues" evidence="1">
    <location>
        <begin position="149"/>
        <end position="169"/>
    </location>
</feature>
<evidence type="ECO:0000256" key="2">
    <source>
        <dbReference type="SAM" id="Phobius"/>
    </source>
</evidence>
<protein>
    <submittedName>
        <fullName evidence="3">Uncharacterized protein</fullName>
    </submittedName>
</protein>
<keyword evidence="2" id="KW-1133">Transmembrane helix</keyword>
<feature type="transmembrane region" description="Helical" evidence="2">
    <location>
        <begin position="48"/>
        <end position="69"/>
    </location>
</feature>
<keyword evidence="2" id="KW-0472">Membrane</keyword>
<organism evidence="3 4">
    <name type="scientific">candidate division WWE3 bacterium RIFCSPHIGHO2_01_FULL_48_15</name>
    <dbReference type="NCBI Taxonomy" id="1802619"/>
    <lineage>
        <taxon>Bacteria</taxon>
        <taxon>Katanobacteria</taxon>
    </lineage>
</organism>
<feature type="transmembrane region" description="Helical" evidence="2">
    <location>
        <begin position="76"/>
        <end position="95"/>
    </location>
</feature>
<evidence type="ECO:0000313" key="3">
    <source>
        <dbReference type="EMBL" id="OGC54599.1"/>
    </source>
</evidence>
<reference evidence="3 4" key="1">
    <citation type="journal article" date="2016" name="Nat. Commun.">
        <title>Thousands of microbial genomes shed light on interconnected biogeochemical processes in an aquifer system.</title>
        <authorList>
            <person name="Anantharaman K."/>
            <person name="Brown C.T."/>
            <person name="Hug L.A."/>
            <person name="Sharon I."/>
            <person name="Castelle C.J."/>
            <person name="Probst A.J."/>
            <person name="Thomas B.C."/>
            <person name="Singh A."/>
            <person name="Wilkins M.J."/>
            <person name="Karaoz U."/>
            <person name="Brodie E.L."/>
            <person name="Williams K.H."/>
            <person name="Hubbard S.S."/>
            <person name="Banfield J.F."/>
        </authorList>
    </citation>
    <scope>NUCLEOTIDE SEQUENCE [LARGE SCALE GENOMIC DNA]</scope>
</reference>
<feature type="region of interest" description="Disordered" evidence="1">
    <location>
        <begin position="144"/>
        <end position="169"/>
    </location>
</feature>
<dbReference type="EMBL" id="MEVC01000020">
    <property type="protein sequence ID" value="OGC54599.1"/>
    <property type="molecule type" value="Genomic_DNA"/>
</dbReference>
<evidence type="ECO:0000313" key="4">
    <source>
        <dbReference type="Proteomes" id="UP000179005"/>
    </source>
</evidence>
<evidence type="ECO:0000256" key="1">
    <source>
        <dbReference type="SAM" id="MobiDB-lite"/>
    </source>
</evidence>
<name>A0A1F4VBV2_UNCKA</name>
<dbReference type="AlphaFoldDB" id="A0A1F4VBV2"/>
<sequence>MSKEYWVIVAVVFLILSSVLDSFAGPVQLVVGSNPFSFLSASSLSTYPFTAVAIGVRALGFLIFVLAAVSTIERQYFLKAVGLLTLGVLAELYAVQQLATGVNVTPVNYTLSISYAGAALVLPILIYLLKGVVGGIGAKIVEAPEESAGESKERIERIKKLSEGEKDSN</sequence>
<gene>
    <name evidence="3" type="ORF">A2797_01795</name>
</gene>
<feature type="transmembrane region" description="Helical" evidence="2">
    <location>
        <begin position="107"/>
        <end position="129"/>
    </location>
</feature>
<dbReference type="STRING" id="1802619.A2797_01795"/>
<accession>A0A1F4VBV2</accession>
<dbReference type="Proteomes" id="UP000179005">
    <property type="component" value="Unassembled WGS sequence"/>
</dbReference>